<dbReference type="Proteomes" id="UP000183209">
    <property type="component" value="Unassembled WGS sequence"/>
</dbReference>
<evidence type="ECO:0000256" key="15">
    <source>
        <dbReference type="ARBA" id="ARBA00041979"/>
    </source>
</evidence>
<dbReference type="PROSITE" id="PS51462">
    <property type="entry name" value="NUDIX"/>
    <property type="match status" value="1"/>
</dbReference>
<dbReference type="AlphaFoldDB" id="A0A1I6PUM2"/>
<comment type="cofactor">
    <cofactor evidence="1">
        <name>Mg(2+)</name>
        <dbReference type="ChEBI" id="CHEBI:18420"/>
    </cofactor>
</comment>
<keyword evidence="8" id="KW-0460">Magnesium</keyword>
<dbReference type="Gene3D" id="3.90.79.10">
    <property type="entry name" value="Nucleoside Triphosphate Pyrophosphohydrolase"/>
    <property type="match status" value="1"/>
</dbReference>
<evidence type="ECO:0000256" key="8">
    <source>
        <dbReference type="ARBA" id="ARBA00022842"/>
    </source>
</evidence>
<proteinExistence type="inferred from homology"/>
<evidence type="ECO:0000256" key="7">
    <source>
        <dbReference type="ARBA" id="ARBA00022801"/>
    </source>
</evidence>
<evidence type="ECO:0000256" key="2">
    <source>
        <dbReference type="ARBA" id="ARBA00005582"/>
    </source>
</evidence>
<dbReference type="InterPro" id="IPR000086">
    <property type="entry name" value="NUDIX_hydrolase_dom"/>
</dbReference>
<keyword evidence="9" id="KW-0234">DNA repair</keyword>
<dbReference type="GO" id="GO:0006281">
    <property type="term" value="P:DNA repair"/>
    <property type="evidence" value="ECO:0007669"/>
    <property type="project" value="UniProtKB-KW"/>
</dbReference>
<evidence type="ECO:0000256" key="10">
    <source>
        <dbReference type="ARBA" id="ARBA00035861"/>
    </source>
</evidence>
<comment type="catalytic activity">
    <reaction evidence="10">
        <text>8-oxo-dGTP + H2O = 8-oxo-dGMP + diphosphate + H(+)</text>
        <dbReference type="Rhea" id="RHEA:31575"/>
        <dbReference type="ChEBI" id="CHEBI:15377"/>
        <dbReference type="ChEBI" id="CHEBI:15378"/>
        <dbReference type="ChEBI" id="CHEBI:33019"/>
        <dbReference type="ChEBI" id="CHEBI:63224"/>
        <dbReference type="ChEBI" id="CHEBI:77896"/>
        <dbReference type="EC" id="3.6.1.55"/>
    </reaction>
</comment>
<dbReference type="PANTHER" id="PTHR47707">
    <property type="entry name" value="8-OXO-DGTP DIPHOSPHATASE"/>
    <property type="match status" value="1"/>
</dbReference>
<evidence type="ECO:0000259" key="17">
    <source>
        <dbReference type="PROSITE" id="PS51462"/>
    </source>
</evidence>
<gene>
    <name evidence="18" type="ORF">SAMN04487906_0484</name>
</gene>
<comment type="similarity">
    <text evidence="2">Belongs to the Nudix hydrolase family.</text>
</comment>
<keyword evidence="5" id="KW-0479">Metal-binding</keyword>
<dbReference type="InterPro" id="IPR015797">
    <property type="entry name" value="NUDIX_hydrolase-like_dom_sf"/>
</dbReference>
<protein>
    <recommendedName>
        <fullName evidence="13">8-oxo-dGTP diphosphatase</fullName>
        <ecNumber evidence="12">3.6.1.55</ecNumber>
    </recommendedName>
    <alternativeName>
        <fullName evidence="16">7,8-dihydro-8-oxoguanine-triphosphatase</fullName>
    </alternativeName>
    <alternativeName>
        <fullName evidence="15">Mutator protein MutT</fullName>
    </alternativeName>
    <alternativeName>
        <fullName evidence="14">dGTP pyrophosphohydrolase</fullName>
    </alternativeName>
</protein>
<dbReference type="GO" id="GO:0044716">
    <property type="term" value="F:8-oxo-GDP phosphatase activity"/>
    <property type="evidence" value="ECO:0007669"/>
    <property type="project" value="TreeGrafter"/>
</dbReference>
<evidence type="ECO:0000313" key="18">
    <source>
        <dbReference type="EMBL" id="SFS43894.1"/>
    </source>
</evidence>
<dbReference type="SUPFAM" id="SSF55811">
    <property type="entry name" value="Nudix"/>
    <property type="match status" value="1"/>
</dbReference>
<keyword evidence="7" id="KW-0378">Hydrolase</keyword>
<dbReference type="EC" id="3.6.1.55" evidence="12"/>
<keyword evidence="6" id="KW-0227">DNA damage</keyword>
<reference evidence="18 19" key="1">
    <citation type="submission" date="2016-10" db="EMBL/GenBank/DDBJ databases">
        <authorList>
            <person name="de Groot N.N."/>
        </authorList>
    </citation>
    <scope>NUCLEOTIDE SEQUENCE [LARGE SCALE GENOMIC DNA]</scope>
    <source>
        <strain evidence="18 19">CGMCC 1.6114</strain>
    </source>
</reference>
<evidence type="ECO:0000256" key="4">
    <source>
        <dbReference type="ARBA" id="ARBA00022705"/>
    </source>
</evidence>
<evidence type="ECO:0000256" key="3">
    <source>
        <dbReference type="ARBA" id="ARBA00022457"/>
    </source>
</evidence>
<dbReference type="GO" id="GO:0035539">
    <property type="term" value="F:8-oxo-7,8-dihydrodeoxyguanosine triphosphate pyrophosphatase activity"/>
    <property type="evidence" value="ECO:0007669"/>
    <property type="project" value="UniProtKB-EC"/>
</dbReference>
<accession>A0A1I6PUM2</accession>
<sequence length="127" mass="14601">MLNMNVVCAIIYRDDKVFIARRKQGKSMASKWEFPGGKIEENESEVEALKRELIEELGMSVDIHKKLGSNIHNYDDFTINLIAYSCEFKSATFTLTDHDQYIWVEPKNLSKYDLAEADIPIANLIPD</sequence>
<evidence type="ECO:0000256" key="13">
    <source>
        <dbReference type="ARBA" id="ARBA00040794"/>
    </source>
</evidence>
<evidence type="ECO:0000256" key="11">
    <source>
        <dbReference type="ARBA" id="ARBA00036904"/>
    </source>
</evidence>
<evidence type="ECO:0000256" key="5">
    <source>
        <dbReference type="ARBA" id="ARBA00022723"/>
    </source>
</evidence>
<evidence type="ECO:0000256" key="9">
    <source>
        <dbReference type="ARBA" id="ARBA00023204"/>
    </source>
</evidence>
<keyword evidence="4" id="KW-0235">DNA replication</keyword>
<evidence type="ECO:0000256" key="12">
    <source>
        <dbReference type="ARBA" id="ARBA00038905"/>
    </source>
</evidence>
<dbReference type="Pfam" id="PF14815">
    <property type="entry name" value="NUDIX_4"/>
    <property type="match status" value="1"/>
</dbReference>
<dbReference type="InterPro" id="IPR020476">
    <property type="entry name" value="Nudix_hydrolase"/>
</dbReference>
<comment type="catalytic activity">
    <reaction evidence="11">
        <text>8-oxo-GTP + H2O = 8-oxo-GMP + diphosphate + H(+)</text>
        <dbReference type="Rhea" id="RHEA:67616"/>
        <dbReference type="ChEBI" id="CHEBI:15377"/>
        <dbReference type="ChEBI" id="CHEBI:15378"/>
        <dbReference type="ChEBI" id="CHEBI:33019"/>
        <dbReference type="ChEBI" id="CHEBI:143553"/>
        <dbReference type="ChEBI" id="CHEBI:145694"/>
    </reaction>
</comment>
<name>A0A1I6PUM2_9FLAO</name>
<feature type="domain" description="Nudix hydrolase" evidence="17">
    <location>
        <begin position="1"/>
        <end position="127"/>
    </location>
</feature>
<dbReference type="InterPro" id="IPR029119">
    <property type="entry name" value="MutY_C"/>
</dbReference>
<dbReference type="InterPro" id="IPR047127">
    <property type="entry name" value="MutT-like"/>
</dbReference>
<evidence type="ECO:0000313" key="19">
    <source>
        <dbReference type="Proteomes" id="UP000183209"/>
    </source>
</evidence>
<dbReference type="PANTHER" id="PTHR47707:SF1">
    <property type="entry name" value="NUDIX HYDROLASE FAMILY PROTEIN"/>
    <property type="match status" value="1"/>
</dbReference>
<dbReference type="GO" id="GO:0006260">
    <property type="term" value="P:DNA replication"/>
    <property type="evidence" value="ECO:0007669"/>
    <property type="project" value="UniProtKB-KW"/>
</dbReference>
<dbReference type="GO" id="GO:0046872">
    <property type="term" value="F:metal ion binding"/>
    <property type="evidence" value="ECO:0007669"/>
    <property type="project" value="UniProtKB-KW"/>
</dbReference>
<dbReference type="PRINTS" id="PR00502">
    <property type="entry name" value="NUDIXFAMILY"/>
</dbReference>
<evidence type="ECO:0000256" key="14">
    <source>
        <dbReference type="ARBA" id="ARBA00041592"/>
    </source>
</evidence>
<dbReference type="InterPro" id="IPR020084">
    <property type="entry name" value="NUDIX_hydrolase_CS"/>
</dbReference>
<organism evidence="18 19">
    <name type="scientific">Zhouia amylolytica</name>
    <dbReference type="NCBI Taxonomy" id="376730"/>
    <lineage>
        <taxon>Bacteria</taxon>
        <taxon>Pseudomonadati</taxon>
        <taxon>Bacteroidota</taxon>
        <taxon>Flavobacteriia</taxon>
        <taxon>Flavobacteriales</taxon>
        <taxon>Flavobacteriaceae</taxon>
        <taxon>Zhouia</taxon>
    </lineage>
</organism>
<keyword evidence="3" id="KW-0515">Mutator protein</keyword>
<dbReference type="PROSITE" id="PS00893">
    <property type="entry name" value="NUDIX_BOX"/>
    <property type="match status" value="1"/>
</dbReference>
<dbReference type="GO" id="GO:0008413">
    <property type="term" value="F:8-oxo-7,8-dihydroguanosine triphosphate pyrophosphatase activity"/>
    <property type="evidence" value="ECO:0007669"/>
    <property type="project" value="TreeGrafter"/>
</dbReference>
<dbReference type="CDD" id="cd03425">
    <property type="entry name" value="NUDIX_MutT_NudA_like"/>
    <property type="match status" value="1"/>
</dbReference>
<dbReference type="RefSeq" id="WP_074976632.1">
    <property type="nucleotide sequence ID" value="NZ_FPAG01000001.1"/>
</dbReference>
<dbReference type="GO" id="GO:0044715">
    <property type="term" value="F:8-oxo-dGDP phosphatase activity"/>
    <property type="evidence" value="ECO:0007669"/>
    <property type="project" value="TreeGrafter"/>
</dbReference>
<evidence type="ECO:0000256" key="1">
    <source>
        <dbReference type="ARBA" id="ARBA00001946"/>
    </source>
</evidence>
<dbReference type="EMBL" id="FPAG01000001">
    <property type="protein sequence ID" value="SFS43894.1"/>
    <property type="molecule type" value="Genomic_DNA"/>
</dbReference>
<evidence type="ECO:0000256" key="6">
    <source>
        <dbReference type="ARBA" id="ARBA00022763"/>
    </source>
</evidence>
<evidence type="ECO:0000256" key="16">
    <source>
        <dbReference type="ARBA" id="ARBA00042798"/>
    </source>
</evidence>